<evidence type="ECO:0000256" key="19">
    <source>
        <dbReference type="ARBA" id="ARBA00033119"/>
    </source>
</evidence>
<evidence type="ECO:0000256" key="28">
    <source>
        <dbReference type="ARBA" id="ARBA00048387"/>
    </source>
</evidence>
<dbReference type="GO" id="GO:0006693">
    <property type="term" value="P:prostaglandin metabolic process"/>
    <property type="evidence" value="ECO:0007669"/>
    <property type="project" value="UniProtKB-KW"/>
</dbReference>
<keyword evidence="7" id="KW-0963">Cytoplasm</keyword>
<evidence type="ECO:0000256" key="18">
    <source>
        <dbReference type="ARBA" id="ARBA00032297"/>
    </source>
</evidence>
<comment type="catalytic activity">
    <reaction evidence="20">
        <text>octanal + NADP(+) = (2E)-octenal + NADPH + H(+)</text>
        <dbReference type="Rhea" id="RHEA:50780"/>
        <dbReference type="ChEBI" id="CHEBI:15378"/>
        <dbReference type="ChEBI" id="CHEBI:17935"/>
        <dbReference type="ChEBI" id="CHEBI:57783"/>
        <dbReference type="ChEBI" id="CHEBI:58349"/>
        <dbReference type="ChEBI" id="CHEBI:61748"/>
    </reaction>
    <physiologicalReaction direction="right-to-left" evidence="20">
        <dbReference type="Rhea" id="RHEA:50782"/>
    </physiologicalReaction>
</comment>
<dbReference type="Gene3D" id="3.90.180.10">
    <property type="entry name" value="Medium-chain alcohol dehydrogenases, catalytic domain"/>
    <property type="match status" value="2"/>
</dbReference>
<dbReference type="EC" id="1.3.1.74" evidence="5"/>
<keyword evidence="10" id="KW-0276">Fatty acid metabolism</keyword>
<comment type="subcellular location">
    <subcellularLocation>
        <location evidence="1">Cytoplasm</location>
    </subcellularLocation>
</comment>
<evidence type="ECO:0000256" key="27">
    <source>
        <dbReference type="ARBA" id="ARBA00048290"/>
    </source>
</evidence>
<evidence type="ECO:0000313" key="36">
    <source>
        <dbReference type="EMBL" id="KAJ9577789.1"/>
    </source>
</evidence>
<evidence type="ECO:0000256" key="30">
    <source>
        <dbReference type="ARBA" id="ARBA00048953"/>
    </source>
</evidence>
<keyword evidence="12" id="KW-0007">Acetylation</keyword>
<dbReference type="GO" id="GO:0047522">
    <property type="term" value="F:15-oxoprostaglandin 13-reductase [NAD(P)+] activity"/>
    <property type="evidence" value="ECO:0007669"/>
    <property type="project" value="UniProtKB-EC"/>
</dbReference>
<reference evidence="36" key="2">
    <citation type="submission" date="2023-05" db="EMBL/GenBank/DDBJ databases">
        <authorList>
            <person name="Fouks B."/>
        </authorList>
    </citation>
    <scope>NUCLEOTIDE SEQUENCE</scope>
    <source>
        <strain evidence="36">Stay&amp;Tobe</strain>
        <tissue evidence="36">Testes</tissue>
    </source>
</reference>
<dbReference type="SMART" id="SM00829">
    <property type="entry name" value="PKS_ER"/>
    <property type="match status" value="1"/>
</dbReference>
<comment type="catalytic activity">
    <reaction evidence="21">
        <text>decanal + NADP(+) = (2E)-decenal + NADPH + H(+)</text>
        <dbReference type="Rhea" id="RHEA:50612"/>
        <dbReference type="ChEBI" id="CHEBI:15378"/>
        <dbReference type="ChEBI" id="CHEBI:31457"/>
        <dbReference type="ChEBI" id="CHEBI:57783"/>
        <dbReference type="ChEBI" id="CHEBI:58349"/>
        <dbReference type="ChEBI" id="CHEBI:133455"/>
    </reaction>
    <physiologicalReaction direction="right-to-left" evidence="21">
        <dbReference type="Rhea" id="RHEA:50614"/>
    </physiologicalReaction>
</comment>
<keyword evidence="11" id="KW-0521">NADP</keyword>
<evidence type="ECO:0000256" key="6">
    <source>
        <dbReference type="ARBA" id="ARBA00020651"/>
    </source>
</evidence>
<evidence type="ECO:0000256" key="24">
    <source>
        <dbReference type="ARBA" id="ARBA00047878"/>
    </source>
</evidence>
<organism evidence="36 37">
    <name type="scientific">Diploptera punctata</name>
    <name type="common">Pacific beetle cockroach</name>
    <dbReference type="NCBI Taxonomy" id="6984"/>
    <lineage>
        <taxon>Eukaryota</taxon>
        <taxon>Metazoa</taxon>
        <taxon>Ecdysozoa</taxon>
        <taxon>Arthropoda</taxon>
        <taxon>Hexapoda</taxon>
        <taxon>Insecta</taxon>
        <taxon>Pterygota</taxon>
        <taxon>Neoptera</taxon>
        <taxon>Polyneoptera</taxon>
        <taxon>Dictyoptera</taxon>
        <taxon>Blattodea</taxon>
        <taxon>Blaberoidea</taxon>
        <taxon>Blaberidae</taxon>
        <taxon>Diplopterinae</taxon>
        <taxon>Diploptera</taxon>
    </lineage>
</organism>
<dbReference type="InterPro" id="IPR013149">
    <property type="entry name" value="ADH-like_C"/>
</dbReference>
<dbReference type="Proteomes" id="UP001233999">
    <property type="component" value="Unassembled WGS sequence"/>
</dbReference>
<evidence type="ECO:0000256" key="3">
    <source>
        <dbReference type="ARBA" id="ARBA00011852"/>
    </source>
</evidence>
<dbReference type="EC" id="1.3.1.48" evidence="4"/>
<comment type="catalytic activity">
    <reaction evidence="34">
        <text>hexanal + NADP(+) = (E)-hex-2-enal + NADPH + H(+)</text>
        <dbReference type="Rhea" id="RHEA:50776"/>
        <dbReference type="ChEBI" id="CHEBI:15378"/>
        <dbReference type="ChEBI" id="CHEBI:28913"/>
        <dbReference type="ChEBI" id="CHEBI:57783"/>
        <dbReference type="ChEBI" id="CHEBI:58349"/>
        <dbReference type="ChEBI" id="CHEBI:88528"/>
    </reaction>
    <physiologicalReaction direction="right-to-left" evidence="34">
        <dbReference type="Rhea" id="RHEA:50778"/>
    </physiologicalReaction>
</comment>
<keyword evidence="9" id="KW-0597">Phosphoprotein</keyword>
<dbReference type="InterPro" id="IPR045010">
    <property type="entry name" value="MDR_fam"/>
</dbReference>
<dbReference type="EMBL" id="JASPKZ010009346">
    <property type="protein sequence ID" value="KAJ9577789.1"/>
    <property type="molecule type" value="Genomic_DNA"/>
</dbReference>
<comment type="catalytic activity">
    <reaction evidence="33">
        <text>an n-alkanal + NADP(+) = an alk-2-enal + NADPH + H(+)</text>
        <dbReference type="Rhea" id="RHEA:13737"/>
        <dbReference type="ChEBI" id="CHEBI:12834"/>
        <dbReference type="ChEBI" id="CHEBI:13757"/>
        <dbReference type="ChEBI" id="CHEBI:15378"/>
        <dbReference type="ChEBI" id="CHEBI:57783"/>
        <dbReference type="ChEBI" id="CHEBI:58349"/>
        <dbReference type="EC" id="1.3.1.74"/>
    </reaction>
    <physiologicalReaction direction="right-to-left" evidence="33">
        <dbReference type="Rhea" id="RHEA:13739"/>
    </physiologicalReaction>
</comment>
<evidence type="ECO:0000256" key="5">
    <source>
        <dbReference type="ARBA" id="ARBA00012410"/>
    </source>
</evidence>
<reference evidence="36" key="1">
    <citation type="journal article" date="2023" name="IScience">
        <title>Live-bearing cockroach genome reveals convergent evolutionary mechanisms linked to viviparity in insects and beyond.</title>
        <authorList>
            <person name="Fouks B."/>
            <person name="Harrison M.C."/>
            <person name="Mikhailova A.A."/>
            <person name="Marchal E."/>
            <person name="English S."/>
            <person name="Carruthers M."/>
            <person name="Jennings E.C."/>
            <person name="Chiamaka E.L."/>
            <person name="Frigard R.A."/>
            <person name="Pippel M."/>
            <person name="Attardo G.M."/>
            <person name="Benoit J.B."/>
            <person name="Bornberg-Bauer E."/>
            <person name="Tobe S.S."/>
        </authorList>
    </citation>
    <scope>NUCLEOTIDE SEQUENCE</scope>
    <source>
        <strain evidence="36">Stay&amp;Tobe</strain>
    </source>
</reference>
<feature type="non-terminal residue" evidence="36">
    <location>
        <position position="622"/>
    </location>
</feature>
<dbReference type="InterPro" id="IPR036291">
    <property type="entry name" value="NAD(P)-bd_dom_sf"/>
</dbReference>
<comment type="catalytic activity">
    <reaction evidence="26">
        <text>nonan-2-one + NADP(+) = (3E)-nonen-2-one + NADPH + H(+)</text>
        <dbReference type="Rhea" id="RHEA:50616"/>
        <dbReference type="ChEBI" id="CHEBI:15378"/>
        <dbReference type="ChEBI" id="CHEBI:57783"/>
        <dbReference type="ChEBI" id="CHEBI:58349"/>
        <dbReference type="ChEBI" id="CHEBI:77927"/>
        <dbReference type="ChEBI" id="CHEBI:133457"/>
    </reaction>
    <physiologicalReaction direction="right-to-left" evidence="26">
        <dbReference type="Rhea" id="RHEA:50618"/>
    </physiologicalReaction>
</comment>
<evidence type="ECO:0000256" key="7">
    <source>
        <dbReference type="ARBA" id="ARBA00022490"/>
    </source>
</evidence>
<evidence type="ECO:0000313" key="37">
    <source>
        <dbReference type="Proteomes" id="UP001233999"/>
    </source>
</evidence>
<keyword evidence="8" id="KW-0644">Prostaglandin metabolism</keyword>
<comment type="catalytic activity">
    <reaction evidence="28">
        <text>4-hydroxynonanal + NADP(+) = (E)-4-hydroxynon-2-enal + NADPH + H(+)</text>
        <dbReference type="Rhea" id="RHEA:64736"/>
        <dbReference type="ChEBI" id="CHEBI:15378"/>
        <dbReference type="ChEBI" id="CHEBI:57783"/>
        <dbReference type="ChEBI" id="CHEBI:58349"/>
        <dbReference type="ChEBI" id="CHEBI:58968"/>
        <dbReference type="ChEBI" id="CHEBI:156112"/>
    </reaction>
    <physiologicalReaction direction="right-to-left" evidence="28">
        <dbReference type="Rhea" id="RHEA:64738"/>
    </physiologicalReaction>
</comment>
<evidence type="ECO:0000256" key="17">
    <source>
        <dbReference type="ARBA" id="ARBA00032255"/>
    </source>
</evidence>
<dbReference type="GO" id="GO:0005737">
    <property type="term" value="C:cytoplasm"/>
    <property type="evidence" value="ECO:0007669"/>
    <property type="project" value="UniProtKB-SubCell"/>
</dbReference>
<dbReference type="PANTHER" id="PTHR43205:SF7">
    <property type="entry name" value="PROSTAGLANDIN REDUCTASE 1"/>
    <property type="match status" value="1"/>
</dbReference>
<keyword evidence="14" id="KW-0443">Lipid metabolism</keyword>
<evidence type="ECO:0000256" key="10">
    <source>
        <dbReference type="ARBA" id="ARBA00022832"/>
    </source>
</evidence>
<comment type="catalytic activity">
    <reaction evidence="30">
        <text>6-trans-leukotriene B4 + NADP(+) = 12-oxo-(5S)-hydroxy-(6E,8E,10E,14Z)-eicosatetraenoate + NADPH + H(+)</text>
        <dbReference type="Rhea" id="RHEA:51204"/>
        <dbReference type="ChEBI" id="CHEBI:15378"/>
        <dbReference type="ChEBI" id="CHEBI:57783"/>
        <dbReference type="ChEBI" id="CHEBI:58349"/>
        <dbReference type="ChEBI" id="CHEBI:90723"/>
        <dbReference type="ChEBI" id="CHEBI:133974"/>
    </reaction>
    <physiologicalReaction direction="left-to-right" evidence="30">
        <dbReference type="Rhea" id="RHEA:51205"/>
    </physiologicalReaction>
</comment>
<evidence type="ECO:0000256" key="26">
    <source>
        <dbReference type="ARBA" id="ARBA00048066"/>
    </source>
</evidence>
<comment type="catalytic activity">
    <reaction evidence="22">
        <text>pentan-2-one + NADP(+) = (E)-pent-3-en-2-one + NADPH + H(+)</text>
        <dbReference type="Rhea" id="RHEA:50788"/>
        <dbReference type="ChEBI" id="CHEBI:15378"/>
        <dbReference type="ChEBI" id="CHEBI:16472"/>
        <dbReference type="ChEBI" id="CHEBI:57783"/>
        <dbReference type="ChEBI" id="CHEBI:58349"/>
        <dbReference type="ChEBI" id="CHEBI:145276"/>
    </reaction>
    <physiologicalReaction direction="right-to-left" evidence="22">
        <dbReference type="Rhea" id="RHEA:50790"/>
    </physiologicalReaction>
</comment>
<dbReference type="AlphaFoldDB" id="A0AAD7ZBV2"/>
<evidence type="ECO:0000256" key="2">
    <source>
        <dbReference type="ARBA" id="ARBA00010460"/>
    </source>
</evidence>
<evidence type="ECO:0000256" key="8">
    <source>
        <dbReference type="ARBA" id="ARBA00022501"/>
    </source>
</evidence>
<comment type="catalytic activity">
    <reaction evidence="31">
        <text>(5S,12S)-dihydroxy-(6E,10E,12E,14Z)-eicosatetraenoate + NADP(+) = 12-oxo-(5S)-hydroxy-(6E,8E,10E,14Z)-eicosatetraenoate + NADPH + H(+)</text>
        <dbReference type="Rhea" id="RHEA:51212"/>
        <dbReference type="ChEBI" id="CHEBI:15378"/>
        <dbReference type="ChEBI" id="CHEBI:57783"/>
        <dbReference type="ChEBI" id="CHEBI:58349"/>
        <dbReference type="ChEBI" id="CHEBI:133974"/>
        <dbReference type="ChEBI" id="CHEBI:133975"/>
    </reaction>
    <physiologicalReaction direction="left-to-right" evidence="31">
        <dbReference type="Rhea" id="RHEA:51213"/>
    </physiologicalReaction>
</comment>
<accession>A0AAD7ZBV2</accession>
<evidence type="ECO:0000256" key="34">
    <source>
        <dbReference type="ARBA" id="ARBA00049368"/>
    </source>
</evidence>
<dbReference type="InterPro" id="IPR041694">
    <property type="entry name" value="ADH_N_2"/>
</dbReference>
<evidence type="ECO:0000256" key="29">
    <source>
        <dbReference type="ARBA" id="ARBA00048591"/>
    </source>
</evidence>
<proteinExistence type="inferred from homology"/>
<evidence type="ECO:0000256" key="16">
    <source>
        <dbReference type="ARBA" id="ARBA00031851"/>
    </source>
</evidence>
<evidence type="ECO:0000256" key="14">
    <source>
        <dbReference type="ARBA" id="ARBA00023098"/>
    </source>
</evidence>
<comment type="caution">
    <text evidence="36">The sequence shown here is derived from an EMBL/GenBank/DDBJ whole genome shotgun (WGS) entry which is preliminary data.</text>
</comment>
<evidence type="ECO:0000256" key="11">
    <source>
        <dbReference type="ARBA" id="ARBA00022857"/>
    </source>
</evidence>
<sequence length="622" mass="68839">SLLKKKKVGIDHVTLLSTNKLKMVKAKKYVLAKQFDGEPKESDIQLVEEELPPLKDNEILCEAVYWSVDPYMRFYMPKHTAGTPMFGEQVAKIIESHHSDFPVGKYVVGNFGWRTHTVANVTDPSLSRFYPFQVLPDFGKLPLSLALGTLGMPGNSAYFGFLDLCQPKKGEVVVVSGAAGAVGNHVGQIAHILGCKVIGFAGSDEKVKWLTDELKFDKAYNYKKIKISDALREAAPDGVDCYFDNVGGKISSTVINHMRDFGRISVCGAISAYNVKEGEVDTAPVVQPAVVMKQLKMEGFINSRWKQRWQEGIKQNLKWIEEGKLKWRETVTEGFENMPKAFFGMLKGENIGKAVIKAKSYIDKMVKTKKYVLRKQFDGLPKVSDIQLVEEELPPLKKDEILCEAAYWTVDPYMRAYMSRYPVGTPMFGEQVAKIIESHHPSYPVGRYVVGFLGWRTHSIINVTDSSNSSFLPFHLVPDIGNLPLSLALGVLGMPGNTAYFGFKEICQPKKGEVVVVSGAAGAVGSHVGQIAHILGCKVIGFAGSDEKVKWLTDELKFDKAYNYKTVNINNALKEAAPDGVHCYFDNVGGTMSSTVLDHMCDFGRISVCGSISAYNTKTGMF</sequence>
<keyword evidence="13" id="KW-0560">Oxidoreductase</keyword>
<evidence type="ECO:0000256" key="15">
    <source>
        <dbReference type="ARBA" id="ARBA00023278"/>
    </source>
</evidence>
<feature type="domain" description="Enoyl reductase (ER)" evidence="35">
    <location>
        <begin position="40"/>
        <end position="356"/>
    </location>
</feature>
<dbReference type="Pfam" id="PF00107">
    <property type="entry name" value="ADH_zinc_N"/>
    <property type="match status" value="2"/>
</dbReference>
<comment type="similarity">
    <text evidence="2">Belongs to the NADP-dependent oxidoreductase L4BD family.</text>
</comment>
<evidence type="ECO:0000259" key="35">
    <source>
        <dbReference type="SMART" id="SM00829"/>
    </source>
</evidence>
<evidence type="ECO:0000256" key="22">
    <source>
        <dbReference type="ARBA" id="ARBA00047742"/>
    </source>
</evidence>
<dbReference type="CDD" id="cd08294">
    <property type="entry name" value="leukotriene_B4_DH_like"/>
    <property type="match status" value="1"/>
</dbReference>
<evidence type="ECO:0000256" key="9">
    <source>
        <dbReference type="ARBA" id="ARBA00022553"/>
    </source>
</evidence>
<name>A0AAD7ZBV2_DIPPU</name>
<evidence type="ECO:0000256" key="32">
    <source>
        <dbReference type="ARBA" id="ARBA00049070"/>
    </source>
</evidence>
<evidence type="ECO:0000256" key="21">
    <source>
        <dbReference type="ARBA" id="ARBA00047617"/>
    </source>
</evidence>
<dbReference type="Gene3D" id="3.40.50.720">
    <property type="entry name" value="NAD(P)-binding Rossmann-like Domain"/>
    <property type="match status" value="2"/>
</dbReference>
<keyword evidence="15" id="KW-0379">Hydroxylation</keyword>
<dbReference type="GO" id="GO:0032440">
    <property type="term" value="F:2-alkenal reductase [NAD(P)H] activity"/>
    <property type="evidence" value="ECO:0007669"/>
    <property type="project" value="UniProtKB-EC"/>
</dbReference>
<dbReference type="InterPro" id="IPR011032">
    <property type="entry name" value="GroES-like_sf"/>
</dbReference>
<evidence type="ECO:0000256" key="23">
    <source>
        <dbReference type="ARBA" id="ARBA00047871"/>
    </source>
</evidence>
<dbReference type="SUPFAM" id="SSF51735">
    <property type="entry name" value="NAD(P)-binding Rossmann-fold domains"/>
    <property type="match status" value="2"/>
</dbReference>
<evidence type="ECO:0000256" key="33">
    <source>
        <dbReference type="ARBA" id="ARBA00049179"/>
    </source>
</evidence>
<evidence type="ECO:0000256" key="25">
    <source>
        <dbReference type="ARBA" id="ARBA00047903"/>
    </source>
</evidence>
<comment type="catalytic activity">
    <reaction evidence="23">
        <text>leukotriene B4 + NADP(+) = 12-oxo-leukotriene B4 + NADPH + H(+)</text>
        <dbReference type="Rhea" id="RHEA:50608"/>
        <dbReference type="ChEBI" id="CHEBI:15378"/>
        <dbReference type="ChEBI" id="CHEBI:57461"/>
        <dbReference type="ChEBI" id="CHEBI:57783"/>
        <dbReference type="ChEBI" id="CHEBI:58349"/>
        <dbReference type="ChEBI" id="CHEBI:133309"/>
    </reaction>
    <physiologicalReaction direction="left-to-right" evidence="23">
        <dbReference type="Rhea" id="RHEA:50609"/>
    </physiologicalReaction>
</comment>
<protein>
    <recommendedName>
        <fullName evidence="6">Prostaglandin reductase 1</fullName>
        <ecNumber evidence="4">1.3.1.48</ecNumber>
        <ecNumber evidence="5">1.3.1.74</ecNumber>
    </recommendedName>
    <alternativeName>
        <fullName evidence="19">15-oxoprostaglandin 13-reductase</fullName>
    </alternativeName>
    <alternativeName>
        <fullName evidence="17">Dithiolethione-inducible gene 1 protein</fullName>
    </alternativeName>
    <alternativeName>
        <fullName evidence="16">Leukotriene B4 12-hydroxydehydrogenase</fullName>
    </alternativeName>
    <alternativeName>
        <fullName evidence="18">NAD(P)H-dependent alkenal/one oxidoreductase</fullName>
    </alternativeName>
</protein>
<evidence type="ECO:0000256" key="12">
    <source>
        <dbReference type="ARBA" id="ARBA00022990"/>
    </source>
</evidence>
<dbReference type="SUPFAM" id="SSF50129">
    <property type="entry name" value="GroES-like"/>
    <property type="match status" value="3"/>
</dbReference>
<comment type="catalytic activity">
    <reaction evidence="24">
        <text>13,14-dihydro-15-oxo-prostaglandin F1alpha + NADP(+) = 15-oxoprostaglandin F1alpha + NADPH + H(+)</text>
        <dbReference type="Rhea" id="RHEA:50592"/>
        <dbReference type="ChEBI" id="CHEBI:15378"/>
        <dbReference type="ChEBI" id="CHEBI:57783"/>
        <dbReference type="ChEBI" id="CHEBI:58349"/>
        <dbReference type="ChEBI" id="CHEBI:79072"/>
        <dbReference type="ChEBI" id="CHEBI:133411"/>
    </reaction>
    <physiologicalReaction direction="right-to-left" evidence="24">
        <dbReference type="Rhea" id="RHEA:50594"/>
    </physiologicalReaction>
</comment>
<dbReference type="InterPro" id="IPR014190">
    <property type="entry name" value="PTGR1"/>
</dbReference>
<gene>
    <name evidence="36" type="ORF">L9F63_005645</name>
</gene>
<comment type="catalytic activity">
    <reaction evidence="25">
        <text>dodecanal + NADP(+) = (2E)-dodecenal + NADPH + H(+)</text>
        <dbReference type="Rhea" id="RHEA:50784"/>
        <dbReference type="ChEBI" id="CHEBI:15378"/>
        <dbReference type="ChEBI" id="CHEBI:27836"/>
        <dbReference type="ChEBI" id="CHEBI:57783"/>
        <dbReference type="ChEBI" id="CHEBI:58349"/>
        <dbReference type="ChEBI" id="CHEBI:133741"/>
    </reaction>
    <physiologicalReaction direction="right-to-left" evidence="25">
        <dbReference type="Rhea" id="RHEA:50786"/>
    </physiologicalReaction>
</comment>
<comment type="catalytic activity">
    <reaction evidence="29">
        <text>20-hydroxy-leukotriene B4 + NADP(+) = 12-oxo-20-hydroxy-leukotriene B4 + NADPH + H(+)</text>
        <dbReference type="Rhea" id="RHEA:51208"/>
        <dbReference type="ChEBI" id="CHEBI:15378"/>
        <dbReference type="ChEBI" id="CHEBI:57460"/>
        <dbReference type="ChEBI" id="CHEBI:57783"/>
        <dbReference type="ChEBI" id="CHEBI:58349"/>
        <dbReference type="ChEBI" id="CHEBI:133346"/>
    </reaction>
    <physiologicalReaction direction="left-to-right" evidence="29">
        <dbReference type="Rhea" id="RHEA:51209"/>
    </physiologicalReaction>
</comment>
<evidence type="ECO:0000256" key="4">
    <source>
        <dbReference type="ARBA" id="ARBA00011981"/>
    </source>
</evidence>
<comment type="catalytic activity">
    <reaction evidence="32">
        <text>13,14-dihydro-15-oxo-prostaglandin E1 + NADP(+) = 15-oxoprostaglandin E1 + NADPH + H(+)</text>
        <dbReference type="Rhea" id="RHEA:50584"/>
        <dbReference type="ChEBI" id="CHEBI:15378"/>
        <dbReference type="ChEBI" id="CHEBI:57401"/>
        <dbReference type="ChEBI" id="CHEBI:57783"/>
        <dbReference type="ChEBI" id="CHEBI:58349"/>
        <dbReference type="ChEBI" id="CHEBI:133408"/>
    </reaction>
    <physiologicalReaction direction="right-to-left" evidence="32">
        <dbReference type="Rhea" id="RHEA:50586"/>
    </physiologicalReaction>
</comment>
<evidence type="ECO:0000256" key="13">
    <source>
        <dbReference type="ARBA" id="ARBA00023002"/>
    </source>
</evidence>
<dbReference type="InterPro" id="IPR020843">
    <property type="entry name" value="ER"/>
</dbReference>
<dbReference type="Pfam" id="PF16884">
    <property type="entry name" value="ADH_N_2"/>
    <property type="match status" value="2"/>
</dbReference>
<comment type="subunit">
    <text evidence="3">Monomer or homodimer.</text>
</comment>
<keyword evidence="37" id="KW-1185">Reference proteome</keyword>
<evidence type="ECO:0000256" key="1">
    <source>
        <dbReference type="ARBA" id="ARBA00004496"/>
    </source>
</evidence>
<evidence type="ECO:0000256" key="20">
    <source>
        <dbReference type="ARBA" id="ARBA00047461"/>
    </source>
</evidence>
<dbReference type="PANTHER" id="PTHR43205">
    <property type="entry name" value="PROSTAGLANDIN REDUCTASE"/>
    <property type="match status" value="1"/>
</dbReference>
<dbReference type="FunFam" id="3.40.50.720:FF:000121">
    <property type="entry name" value="Prostaglandin reductase 2"/>
    <property type="match status" value="2"/>
</dbReference>
<comment type="catalytic activity">
    <reaction evidence="27">
        <text>13,14-dihydro-15-oxo-PGF2alpha + NADP(+) = 15-oxoprostaglandin F2alpha + NADPH + H(+)</text>
        <dbReference type="Rhea" id="RHEA:50588"/>
        <dbReference type="ChEBI" id="CHEBI:15378"/>
        <dbReference type="ChEBI" id="CHEBI:57783"/>
        <dbReference type="ChEBI" id="CHEBI:58349"/>
        <dbReference type="ChEBI" id="CHEBI:133374"/>
        <dbReference type="ChEBI" id="CHEBI:133409"/>
    </reaction>
    <physiologicalReaction direction="right-to-left" evidence="27">
        <dbReference type="Rhea" id="RHEA:50590"/>
    </physiologicalReaction>
</comment>
<feature type="non-terminal residue" evidence="36">
    <location>
        <position position="1"/>
    </location>
</feature>
<evidence type="ECO:0000256" key="31">
    <source>
        <dbReference type="ARBA" id="ARBA00049068"/>
    </source>
</evidence>